<dbReference type="AlphaFoldDB" id="A0A6M3JRN5"/>
<reference evidence="1" key="1">
    <citation type="submission" date="2020-03" db="EMBL/GenBank/DDBJ databases">
        <title>The deep terrestrial virosphere.</title>
        <authorList>
            <person name="Holmfeldt K."/>
            <person name="Nilsson E."/>
            <person name="Simone D."/>
            <person name="Lopez-Fernandez M."/>
            <person name="Wu X."/>
            <person name="de Brujin I."/>
            <person name="Lundin D."/>
            <person name="Andersson A."/>
            <person name="Bertilsson S."/>
            <person name="Dopson M."/>
        </authorList>
    </citation>
    <scope>NUCLEOTIDE SEQUENCE</scope>
    <source>
        <strain evidence="1">MM415A03029</strain>
    </source>
</reference>
<proteinExistence type="predicted"/>
<evidence type="ECO:0000313" key="1">
    <source>
        <dbReference type="EMBL" id="QJA71821.1"/>
    </source>
</evidence>
<accession>A0A6M3JRN5</accession>
<sequence>MMPEQPPFIRRRCPSCKRIISDAWIERQRKKTGKHPTKHSCGERLRDPAGCLHFGSQTEQLDSVYGRCMECGLLLKRGEDTRFYFEFEEEKVDDEDRK</sequence>
<gene>
    <name evidence="1" type="ORF">MM415A03029_0008</name>
</gene>
<protein>
    <submittedName>
        <fullName evidence="1">Uncharacterized protein</fullName>
    </submittedName>
</protein>
<name>A0A6M3JRN5_9ZZZZ</name>
<organism evidence="1">
    <name type="scientific">viral metagenome</name>
    <dbReference type="NCBI Taxonomy" id="1070528"/>
    <lineage>
        <taxon>unclassified sequences</taxon>
        <taxon>metagenomes</taxon>
        <taxon>organismal metagenomes</taxon>
    </lineage>
</organism>
<dbReference type="EMBL" id="MT141902">
    <property type="protein sequence ID" value="QJA71821.1"/>
    <property type="molecule type" value="Genomic_DNA"/>
</dbReference>